<protein>
    <recommendedName>
        <fullName evidence="1">MATH domain-containing protein</fullName>
    </recommendedName>
</protein>
<gene>
    <name evidence="2" type="ORF">AABB24_038475</name>
</gene>
<keyword evidence="3" id="KW-1185">Reference proteome</keyword>
<dbReference type="Gene3D" id="2.60.210.10">
    <property type="entry name" value="Apoptosis, Tumor Necrosis Factor Receptor Associated Protein 2, Chain A"/>
    <property type="match status" value="1"/>
</dbReference>
<dbReference type="EMBL" id="JBJKTR010000023">
    <property type="protein sequence ID" value="KAL3324310.1"/>
    <property type="molecule type" value="Genomic_DNA"/>
</dbReference>
<dbReference type="CDD" id="cd00121">
    <property type="entry name" value="MATH"/>
    <property type="match status" value="1"/>
</dbReference>
<dbReference type="PROSITE" id="PS50144">
    <property type="entry name" value="MATH"/>
    <property type="match status" value="1"/>
</dbReference>
<sequence length="135" mass="15228">MIIYPDGNRNEKGSEHIPVYLAITGTGSLPAGWEVNVTVTFFLFNQLCNNYFTVRGKMHRFHFVKSEWGLPKFLPHKIFKEAGYLVYDKCSFGAEILVGQGSGFVPVGRKKNELNIIQRQAVGECLSMVKSNKLI</sequence>
<dbReference type="InterPro" id="IPR002083">
    <property type="entry name" value="MATH/TRAF_dom"/>
</dbReference>
<dbReference type="PANTHER" id="PTHR46162">
    <property type="entry name" value="TRAF-LIKE FAMILY PROTEIN"/>
    <property type="match status" value="1"/>
</dbReference>
<evidence type="ECO:0000313" key="2">
    <source>
        <dbReference type="EMBL" id="KAL3324309.1"/>
    </source>
</evidence>
<accession>A0ABD2QXP0</accession>
<comment type="caution">
    <text evidence="2">The sequence shown here is derived from an EMBL/GenBank/DDBJ whole genome shotgun (WGS) entry which is preliminary data.</text>
</comment>
<evidence type="ECO:0000259" key="1">
    <source>
        <dbReference type="PROSITE" id="PS50144"/>
    </source>
</evidence>
<dbReference type="PANTHER" id="PTHR46162:SF57">
    <property type="entry name" value="MEPRIN AND TRAF HOMOLOGY DOMAIN-CONTAINING PROTEIN _ MATH DOMAIN-CONTAINING PROTEIN"/>
    <property type="match status" value="1"/>
</dbReference>
<dbReference type="AlphaFoldDB" id="A0ABD2QXP0"/>
<dbReference type="Pfam" id="PF22486">
    <property type="entry name" value="MATH_2"/>
    <property type="match status" value="1"/>
</dbReference>
<proteinExistence type="predicted"/>
<dbReference type="SUPFAM" id="SSF49599">
    <property type="entry name" value="TRAF domain-like"/>
    <property type="match status" value="1"/>
</dbReference>
<dbReference type="InterPro" id="IPR008974">
    <property type="entry name" value="TRAF-like"/>
</dbReference>
<name>A0ABD2QXP0_9SOLN</name>
<dbReference type="EMBL" id="JBJKTR010000023">
    <property type="protein sequence ID" value="KAL3324309.1"/>
    <property type="molecule type" value="Genomic_DNA"/>
</dbReference>
<organism evidence="2 3">
    <name type="scientific">Solanum stoloniferum</name>
    <dbReference type="NCBI Taxonomy" id="62892"/>
    <lineage>
        <taxon>Eukaryota</taxon>
        <taxon>Viridiplantae</taxon>
        <taxon>Streptophyta</taxon>
        <taxon>Embryophyta</taxon>
        <taxon>Tracheophyta</taxon>
        <taxon>Spermatophyta</taxon>
        <taxon>Magnoliopsida</taxon>
        <taxon>eudicotyledons</taxon>
        <taxon>Gunneridae</taxon>
        <taxon>Pentapetalae</taxon>
        <taxon>asterids</taxon>
        <taxon>lamiids</taxon>
        <taxon>Solanales</taxon>
        <taxon>Solanaceae</taxon>
        <taxon>Solanoideae</taxon>
        <taxon>Solaneae</taxon>
        <taxon>Solanum</taxon>
    </lineage>
</organism>
<dbReference type="Proteomes" id="UP001627284">
    <property type="component" value="Unassembled WGS sequence"/>
</dbReference>
<reference evidence="2 3" key="1">
    <citation type="submission" date="2024-05" db="EMBL/GenBank/DDBJ databases">
        <title>De novo assembly of an allotetraploid wild potato.</title>
        <authorList>
            <person name="Hosaka A.J."/>
        </authorList>
    </citation>
    <scope>NUCLEOTIDE SEQUENCE [LARGE SCALE GENOMIC DNA]</scope>
    <source>
        <tissue evidence="2">Young leaves</tissue>
    </source>
</reference>
<feature type="domain" description="MATH" evidence="1">
    <location>
        <begin position="1"/>
        <end position="96"/>
    </location>
</feature>
<evidence type="ECO:0000313" key="3">
    <source>
        <dbReference type="Proteomes" id="UP001627284"/>
    </source>
</evidence>